<evidence type="ECO:0000259" key="5">
    <source>
        <dbReference type="Pfam" id="PF26449"/>
    </source>
</evidence>
<dbReference type="InterPro" id="IPR058441">
    <property type="entry name" value="DUF8128"/>
</dbReference>
<protein>
    <submittedName>
        <fullName evidence="6">Uncharacterized protein</fullName>
    </submittedName>
</protein>
<dbReference type="InterPro" id="IPR032689">
    <property type="entry name" value="TraG-D_C"/>
</dbReference>
<evidence type="ECO:0000256" key="1">
    <source>
        <dbReference type="SAM" id="MobiDB-lite"/>
    </source>
</evidence>
<gene>
    <name evidence="6" type="ORF">GCM10011588_39390</name>
</gene>
<feature type="transmembrane region" description="Helical" evidence="2">
    <location>
        <begin position="39"/>
        <end position="58"/>
    </location>
</feature>
<proteinExistence type="predicted"/>
<keyword evidence="2" id="KW-0472">Membrane</keyword>
<dbReference type="PANTHER" id="PTHR30121">
    <property type="entry name" value="UNCHARACTERIZED PROTEIN YJGR-RELATED"/>
    <property type="match status" value="1"/>
</dbReference>
<dbReference type="Pfam" id="PF01935">
    <property type="entry name" value="DUF87"/>
    <property type="match status" value="1"/>
</dbReference>
<evidence type="ECO:0000259" key="3">
    <source>
        <dbReference type="Pfam" id="PF01935"/>
    </source>
</evidence>
<dbReference type="InterPro" id="IPR027417">
    <property type="entry name" value="P-loop_NTPase"/>
</dbReference>
<evidence type="ECO:0000313" key="7">
    <source>
        <dbReference type="Proteomes" id="UP000638263"/>
    </source>
</evidence>
<dbReference type="AlphaFoldDB" id="A0A917RR63"/>
<dbReference type="InterPro" id="IPR051162">
    <property type="entry name" value="T4SS_component"/>
</dbReference>
<dbReference type="InterPro" id="IPR002789">
    <property type="entry name" value="HerA_central"/>
</dbReference>
<evidence type="ECO:0000313" key="6">
    <source>
        <dbReference type="EMBL" id="GGL20653.1"/>
    </source>
</evidence>
<keyword evidence="7" id="KW-1185">Reference proteome</keyword>
<name>A0A917RR63_9NOCA</name>
<reference evidence="6" key="1">
    <citation type="journal article" date="2014" name="Int. J. Syst. Evol. Microbiol.">
        <title>Complete genome sequence of Corynebacterium casei LMG S-19264T (=DSM 44701T), isolated from a smear-ripened cheese.</title>
        <authorList>
            <consortium name="US DOE Joint Genome Institute (JGI-PGF)"/>
            <person name="Walter F."/>
            <person name="Albersmeier A."/>
            <person name="Kalinowski J."/>
            <person name="Ruckert C."/>
        </authorList>
    </citation>
    <scope>NUCLEOTIDE SEQUENCE</scope>
    <source>
        <strain evidence="6">CGMCC 4.3508</strain>
    </source>
</reference>
<dbReference type="SUPFAM" id="SSF52540">
    <property type="entry name" value="P-loop containing nucleoside triphosphate hydrolases"/>
    <property type="match status" value="1"/>
</dbReference>
<dbReference type="Pfam" id="PF26449">
    <property type="entry name" value="DUF8128"/>
    <property type="match status" value="1"/>
</dbReference>
<feature type="domain" description="TraD/TraG TraM recognition site" evidence="4">
    <location>
        <begin position="676"/>
        <end position="744"/>
    </location>
</feature>
<feature type="region of interest" description="Disordered" evidence="1">
    <location>
        <begin position="797"/>
        <end position="838"/>
    </location>
</feature>
<feature type="domain" description="Helicase HerA central" evidence="3">
    <location>
        <begin position="415"/>
        <end position="485"/>
    </location>
</feature>
<evidence type="ECO:0000259" key="4">
    <source>
        <dbReference type="Pfam" id="PF12696"/>
    </source>
</evidence>
<dbReference type="RefSeq" id="WP_058853743.1">
    <property type="nucleotide sequence ID" value="NZ_BMMH01000007.1"/>
</dbReference>
<sequence>MPGLRYSAAQTGLSGILLDPATALRDLLDTAARVVTSPASVTGVLLVVAVLALTRILAGVRQRRLGVDARQITVLTPPEVDPKGAAALWAHLTGQLRPAWRRAVFGQPHLGFEYTVTPETGVAIRIWVPGRVPPGLVERAVASAWPGAHTRTSHTATGPLPLPGAKARQVLSGGALRLGRREALPIRTDYHGGDLVRDLISAADDLAPGQAACVQVLARPVTGRRVRRGTRTHATTVWPVALLREVLDLLTPGPVRRSGRTRVAAATRTKDRQVAMQDTTEHRAAADKARGGHWESVVRYAVAVPDTGNRSAARAVARGRAGALAVVFGSCTDHNYYRHRRHRRLGSALAHRRLGRGDLLSVAELAAIAHLPHDPAIPGVQRAGARAIAPTPEIPVAATYAKALGASDTPGGRSVAVRVADARHHLHVLGPTGVGKSTLLARLILDEADQDRGVVVVDPKGDLITDILARLPRRCADRVVLFDADSRSRPPCLNPLDTPADRAGTDRAVDNLATIFHRTFAQWWGPRTDDVLRASLLTLCRQPGVATLTDLPRLLTEPAFRARVTRTTSDPILRGFWSSYEELTDSARNQVIGPLLNKLRHFLFRQFVRDSLAAGPSTVDLGEVLDQGGICLARIPKGSLGEDTSRLMGSLLVARTWQATTARVATHPDQRADASLVLDEAHNFLNLATPVEDMLAEARGLRLSLVLAHQNLGQLPSDMRAAVSANARNKVIFTASPEDARELARHTNPWLSEHDLTHLDAYHAAARILVRGQQAPPFTLTTKPLPPAVPGRAREIRTAARARLATPPQAPTEPVTERDPDLSKPTTRLTVARDPRLS</sequence>
<keyword evidence="2" id="KW-1133">Transmembrane helix</keyword>
<comment type="caution">
    <text evidence="6">The sequence shown here is derived from an EMBL/GenBank/DDBJ whole genome shotgun (WGS) entry which is preliminary data.</text>
</comment>
<accession>A0A917RR63</accession>
<keyword evidence="2" id="KW-0812">Transmembrane</keyword>
<dbReference type="PANTHER" id="PTHR30121:SF11">
    <property type="entry name" value="AAA+ ATPASE DOMAIN-CONTAINING PROTEIN"/>
    <property type="match status" value="1"/>
</dbReference>
<dbReference type="Pfam" id="PF12696">
    <property type="entry name" value="TraG-D_C"/>
    <property type="match status" value="1"/>
</dbReference>
<feature type="domain" description="DUF8128" evidence="5">
    <location>
        <begin position="107"/>
        <end position="374"/>
    </location>
</feature>
<dbReference type="CDD" id="cd01127">
    <property type="entry name" value="TrwB_TraG_TraD_VirD4"/>
    <property type="match status" value="2"/>
</dbReference>
<dbReference type="Proteomes" id="UP000638263">
    <property type="component" value="Unassembled WGS sequence"/>
</dbReference>
<dbReference type="Gene3D" id="3.40.50.300">
    <property type="entry name" value="P-loop containing nucleotide triphosphate hydrolases"/>
    <property type="match status" value="2"/>
</dbReference>
<reference evidence="6" key="2">
    <citation type="submission" date="2020-09" db="EMBL/GenBank/DDBJ databases">
        <authorList>
            <person name="Sun Q."/>
            <person name="Zhou Y."/>
        </authorList>
    </citation>
    <scope>NUCLEOTIDE SEQUENCE</scope>
    <source>
        <strain evidence="6">CGMCC 4.3508</strain>
    </source>
</reference>
<evidence type="ECO:0000256" key="2">
    <source>
        <dbReference type="SAM" id="Phobius"/>
    </source>
</evidence>
<dbReference type="EMBL" id="BMMH01000007">
    <property type="protein sequence ID" value="GGL20653.1"/>
    <property type="molecule type" value="Genomic_DNA"/>
</dbReference>
<organism evidence="6 7">
    <name type="scientific">Nocardia jinanensis</name>
    <dbReference type="NCBI Taxonomy" id="382504"/>
    <lineage>
        <taxon>Bacteria</taxon>
        <taxon>Bacillati</taxon>
        <taxon>Actinomycetota</taxon>
        <taxon>Actinomycetes</taxon>
        <taxon>Mycobacteriales</taxon>
        <taxon>Nocardiaceae</taxon>
        <taxon>Nocardia</taxon>
    </lineage>
</organism>